<keyword evidence="7 9" id="KW-0472">Membrane</keyword>
<evidence type="ECO:0000313" key="12">
    <source>
        <dbReference type="EMBL" id="OAT29099.1"/>
    </source>
</evidence>
<dbReference type="Pfam" id="PF00593">
    <property type="entry name" value="TonB_dep_Rec_b-barrel"/>
    <property type="match status" value="1"/>
</dbReference>
<comment type="subcellular location">
    <subcellularLocation>
        <location evidence="1">Cell outer membrane</location>
        <topology evidence="1">Multi-pass membrane protein</topology>
    </subcellularLocation>
</comment>
<dbReference type="InterPro" id="IPR000531">
    <property type="entry name" value="Beta-barrel_TonB"/>
</dbReference>
<dbReference type="GO" id="GO:0009279">
    <property type="term" value="C:cell outer membrane"/>
    <property type="evidence" value="ECO:0007669"/>
    <property type="project" value="UniProtKB-SubCell"/>
</dbReference>
<evidence type="ECO:0000256" key="2">
    <source>
        <dbReference type="ARBA" id="ARBA00022448"/>
    </source>
</evidence>
<evidence type="ECO:0000259" key="10">
    <source>
        <dbReference type="Pfam" id="PF00593"/>
    </source>
</evidence>
<dbReference type="Pfam" id="PF07715">
    <property type="entry name" value="Plug"/>
    <property type="match status" value="1"/>
</dbReference>
<keyword evidence="8" id="KW-0998">Cell outer membrane</keyword>
<comment type="similarity">
    <text evidence="9">Belongs to the TonB-dependent receptor family.</text>
</comment>
<sequence length="995" mass="115119">MVYADEKKTDLGHIQISDNKEKDKQGYAQVYEKDVANIYLGKELLERYQGVSPADLLKSAIGVYSGDARNGGAIDPNIRGIQGQGRIPVTVDGTEQAITVYRGYSGASNRNYIDSNLISSIYIEKGPSFTPDMKTGIGGGIAIKTLDIRDIVPIGESFGINLKGDISNNTTRYKRIYTNMVEEYRNYPKFFQDGAFIIDPALEITPQKQKITRFKDYSLRLGVGFEKEKFNLLFAYALREKGNYIAGKRNANKYKESDKDTLKSIFVGDGKRNFEPYLPFIAHIYRPNNEVSNTSSRNRSSLVKGTLFPQATHRFSMNYRYTNLLFGDIMPSRLNWVRYNKNVVNQWPLADITQHVGALTYQWKPEDNKKDLLLRFWGNLTSGHTNTRGGKPREPKNIDYYRNRNTQWSYNTDTSFIDTASLYQDNNRYGTDISSTVQLSPYFSASFTGNYQYEQLSNSEIDSSTWFNPFVTGGRSGKRHELSLALSTDWKPLNWLSVSVGGKYQYYRLSDDYLNEKRRNKVEAYKKRTPIRGYVVNYKRVLTPQEYLYYRAIYLIDVETLPDELKRFRIDPEITQKIRDFRTIKFIYPEYEKLSPEERNAILNRPEIKTHQIEMMFDDYIRDAQGNLQIKSPKKIPMKLEATAWLYNEHGQLPASKNILLNGYIDLNEKTINPMTGEQVYKYEMIPMSKGQEIYIDETNKDPYQEEPAYQHKAWSPLISATVYANDMLRFYGRYTEQLRLPTLFEDTSGFSGSKANYYGFKLKPERAKSTELGVVLDLSQWLNAQRHADIKLNYFNTHIENVFDRDHNWQIVQLEKQILSGAELQARFDNGFLFIDTALVYSHKNLVCDENAFRFIDFAGLLGAKQCMTGGYPGGFLRTSIQPKYSVNFHIGTRWLNDTLEIGSRWLYSSEVENKDEKWLKEKLPQTYFGQNNNPMRWAKVFTVDAYLNYQYNPNLSFEIVGSNLLDEYYIDPLTRSGMPAPGRTIKFGITAQF</sequence>
<keyword evidence="2" id="KW-0813">Transport</keyword>
<comment type="caution">
    <text evidence="12">The sequence shown here is derived from an EMBL/GenBank/DDBJ whole genome shotgun (WGS) entry which is preliminary data.</text>
</comment>
<evidence type="ECO:0000256" key="7">
    <source>
        <dbReference type="ARBA" id="ARBA00023136"/>
    </source>
</evidence>
<gene>
    <name evidence="12" type="ORF">M983_1667</name>
</gene>
<feature type="domain" description="TonB-dependent receptor plug" evidence="11">
    <location>
        <begin position="41"/>
        <end position="130"/>
    </location>
</feature>
<proteinExistence type="inferred from homology"/>
<evidence type="ECO:0000256" key="4">
    <source>
        <dbReference type="ARBA" id="ARBA00022692"/>
    </source>
</evidence>
<keyword evidence="13" id="KW-1185">Reference proteome</keyword>
<organism evidence="12 13">
    <name type="scientific">Proteus myxofaciens ATCC 19692</name>
    <dbReference type="NCBI Taxonomy" id="1354337"/>
    <lineage>
        <taxon>Bacteria</taxon>
        <taxon>Pseudomonadati</taxon>
        <taxon>Pseudomonadota</taxon>
        <taxon>Gammaproteobacteria</taxon>
        <taxon>Enterobacterales</taxon>
        <taxon>Morganellaceae</taxon>
        <taxon>Proteus</taxon>
    </lineage>
</organism>
<dbReference type="InterPro" id="IPR012910">
    <property type="entry name" value="Plug_dom"/>
</dbReference>
<keyword evidence="5" id="KW-0732">Signal</keyword>
<dbReference type="SUPFAM" id="SSF56935">
    <property type="entry name" value="Porins"/>
    <property type="match status" value="1"/>
</dbReference>
<evidence type="ECO:0000256" key="6">
    <source>
        <dbReference type="ARBA" id="ARBA00023077"/>
    </source>
</evidence>
<evidence type="ECO:0000256" key="3">
    <source>
        <dbReference type="ARBA" id="ARBA00022452"/>
    </source>
</evidence>
<dbReference type="GO" id="GO:0033214">
    <property type="term" value="P:siderophore-iron import into cell"/>
    <property type="evidence" value="ECO:0007669"/>
    <property type="project" value="TreeGrafter"/>
</dbReference>
<dbReference type="InterPro" id="IPR036942">
    <property type="entry name" value="Beta-barrel_TonB_sf"/>
</dbReference>
<dbReference type="InterPro" id="IPR039426">
    <property type="entry name" value="TonB-dep_rcpt-like"/>
</dbReference>
<dbReference type="PANTHER" id="PTHR30442">
    <property type="entry name" value="IRON III DICITRATE TRANSPORT PROTEIN FECA"/>
    <property type="match status" value="1"/>
</dbReference>
<name>A0A198FXA1_9GAMM</name>
<keyword evidence="4" id="KW-0812">Transmembrane</keyword>
<dbReference type="PANTHER" id="PTHR30442:SF0">
    <property type="entry name" value="FE(3+) DICITRATE TRANSPORT PROTEIN FECA"/>
    <property type="match status" value="1"/>
</dbReference>
<reference evidence="12 13" key="1">
    <citation type="submission" date="2016-04" db="EMBL/GenBank/DDBJ databases">
        <title>ATOL: Assembling a taxonomically balanced genome-scale reconstruction of the evolutionary history of the Enterobacteriaceae.</title>
        <authorList>
            <person name="Plunkett G.III."/>
            <person name="Neeno-Eckwall E.C."/>
            <person name="Glasner J.D."/>
            <person name="Perna N.T."/>
        </authorList>
    </citation>
    <scope>NUCLEOTIDE SEQUENCE [LARGE SCALE GENOMIC DNA]</scope>
    <source>
        <strain evidence="12 13">ATCC 19692</strain>
    </source>
</reference>
<evidence type="ECO:0000259" key="11">
    <source>
        <dbReference type="Pfam" id="PF07715"/>
    </source>
</evidence>
<keyword evidence="12" id="KW-0675">Receptor</keyword>
<protein>
    <submittedName>
        <fullName evidence="12">Putative TonB-dependent hemin receptor</fullName>
    </submittedName>
</protein>
<dbReference type="Gene3D" id="2.170.130.10">
    <property type="entry name" value="TonB-dependent receptor, plug domain"/>
    <property type="match status" value="1"/>
</dbReference>
<dbReference type="InterPro" id="IPR010917">
    <property type="entry name" value="TonB_rcpt_CS"/>
</dbReference>
<evidence type="ECO:0000256" key="8">
    <source>
        <dbReference type="ARBA" id="ARBA00023237"/>
    </source>
</evidence>
<feature type="domain" description="TonB-dependent receptor-like beta-barrel" evidence="10">
    <location>
        <begin position="707"/>
        <end position="966"/>
    </location>
</feature>
<dbReference type="AlphaFoldDB" id="A0A198FXA1"/>
<evidence type="ECO:0000313" key="13">
    <source>
        <dbReference type="Proteomes" id="UP000094023"/>
    </source>
</evidence>
<keyword evidence="6 9" id="KW-0798">TonB box</keyword>
<evidence type="ECO:0000256" key="5">
    <source>
        <dbReference type="ARBA" id="ARBA00022729"/>
    </source>
</evidence>
<accession>A0A198FXA1</accession>
<dbReference type="InterPro" id="IPR037066">
    <property type="entry name" value="Plug_dom_sf"/>
</dbReference>
<keyword evidence="3" id="KW-1134">Transmembrane beta strand</keyword>
<dbReference type="EMBL" id="LXEN01000079">
    <property type="protein sequence ID" value="OAT29099.1"/>
    <property type="molecule type" value="Genomic_DNA"/>
</dbReference>
<evidence type="ECO:0000256" key="9">
    <source>
        <dbReference type="RuleBase" id="RU003357"/>
    </source>
</evidence>
<dbReference type="STRING" id="1354337.M983_1667"/>
<dbReference type="Proteomes" id="UP000094023">
    <property type="component" value="Unassembled WGS sequence"/>
</dbReference>
<dbReference type="PATRIC" id="fig|1354337.4.peg.1708"/>
<dbReference type="Gene3D" id="2.40.170.20">
    <property type="entry name" value="TonB-dependent receptor, beta-barrel domain"/>
    <property type="match status" value="2"/>
</dbReference>
<evidence type="ECO:0000256" key="1">
    <source>
        <dbReference type="ARBA" id="ARBA00004571"/>
    </source>
</evidence>
<dbReference type="PROSITE" id="PS01156">
    <property type="entry name" value="TONB_DEPENDENT_REC_2"/>
    <property type="match status" value="1"/>
</dbReference>